<dbReference type="Pfam" id="PF13578">
    <property type="entry name" value="Methyltransf_24"/>
    <property type="match status" value="1"/>
</dbReference>
<organism evidence="1 2">
    <name type="scientific">Chrysochromulina tobinii</name>
    <dbReference type="NCBI Taxonomy" id="1460289"/>
    <lineage>
        <taxon>Eukaryota</taxon>
        <taxon>Haptista</taxon>
        <taxon>Haptophyta</taxon>
        <taxon>Prymnesiophyceae</taxon>
        <taxon>Prymnesiales</taxon>
        <taxon>Chrysochromulinaceae</taxon>
        <taxon>Chrysochromulina</taxon>
    </lineage>
</organism>
<dbReference type="InterPro" id="IPR029063">
    <property type="entry name" value="SAM-dependent_MTases_sf"/>
</dbReference>
<dbReference type="AlphaFoldDB" id="A0A0M0J474"/>
<dbReference type="OrthoDB" id="2017408at2759"/>
<evidence type="ECO:0000313" key="2">
    <source>
        <dbReference type="Proteomes" id="UP000037460"/>
    </source>
</evidence>
<gene>
    <name evidence="1" type="ORF">Ctob_003398</name>
</gene>
<proteinExistence type="predicted"/>
<accession>A0A0M0J474</accession>
<dbReference type="SUPFAM" id="SSF53335">
    <property type="entry name" value="S-adenosyl-L-methionine-dependent methyltransferases"/>
    <property type="match status" value="1"/>
</dbReference>
<name>A0A0M0J474_9EUKA</name>
<evidence type="ECO:0000313" key="1">
    <source>
        <dbReference type="EMBL" id="KOO21285.1"/>
    </source>
</evidence>
<reference evidence="2" key="1">
    <citation type="journal article" date="2015" name="PLoS Genet.">
        <title>Genome Sequence and Transcriptome Analyses of Chrysochromulina tobin: Metabolic Tools for Enhanced Algal Fitness in the Prominent Order Prymnesiales (Haptophyceae).</title>
        <authorList>
            <person name="Hovde B.T."/>
            <person name="Deodato C.R."/>
            <person name="Hunsperger H.M."/>
            <person name="Ryken S.A."/>
            <person name="Yost W."/>
            <person name="Jha R.K."/>
            <person name="Patterson J."/>
            <person name="Monnat R.J. Jr."/>
            <person name="Barlow S.B."/>
            <person name="Starkenburg S.R."/>
            <person name="Cattolico R.A."/>
        </authorList>
    </citation>
    <scope>NUCLEOTIDE SEQUENCE</scope>
    <source>
        <strain evidence="2">CCMP291</strain>
    </source>
</reference>
<dbReference type="Proteomes" id="UP000037460">
    <property type="component" value="Unassembled WGS sequence"/>
</dbReference>
<keyword evidence="2" id="KW-1185">Reference proteome</keyword>
<dbReference type="Gene3D" id="3.40.50.150">
    <property type="entry name" value="Vaccinia Virus protein VP39"/>
    <property type="match status" value="1"/>
</dbReference>
<evidence type="ECO:0008006" key="3">
    <source>
        <dbReference type="Google" id="ProtNLM"/>
    </source>
</evidence>
<dbReference type="EMBL" id="JWZX01003375">
    <property type="protein sequence ID" value="KOO21285.1"/>
    <property type="molecule type" value="Genomic_DNA"/>
</dbReference>
<protein>
    <recommendedName>
        <fullName evidence="3">Class I SAM-dependent methyltransferase</fullName>
    </recommendedName>
</protein>
<comment type="caution">
    <text evidence="1">The sequence shown here is derived from an EMBL/GenBank/DDBJ whole genome shotgun (WGS) entry which is preliminary data.</text>
</comment>
<sequence>MSRCNGKLGTAVLPLPKIPCSRTDLSRSDICSLLAMPPPRVPLGSVPAHSRVFADRNHALDILVPRNGSLVEVGTLTGAFTRWMLRQLRPISAVAMDVSGYAIKECASKTQRTAAEVGAALTCQLGDSKALLAKLPDDSQDLIYVDGDHNYKGVCGDLEAARPKVKIGGLMALNDYYLFETVFLAQRGRWGVYGIIHATHEFLARYASDWEVAYITMSPLAGGNQADIGLRRIR</sequence>